<keyword evidence="3" id="KW-1185">Reference proteome</keyword>
<feature type="compositionally biased region" description="Polar residues" evidence="1">
    <location>
        <begin position="295"/>
        <end position="323"/>
    </location>
</feature>
<organism evidence="2 3">
    <name type="scientific">Phakopsora pachyrhizi</name>
    <name type="common">Asian soybean rust disease fungus</name>
    <dbReference type="NCBI Taxonomy" id="170000"/>
    <lineage>
        <taxon>Eukaryota</taxon>
        <taxon>Fungi</taxon>
        <taxon>Dikarya</taxon>
        <taxon>Basidiomycota</taxon>
        <taxon>Pucciniomycotina</taxon>
        <taxon>Pucciniomycetes</taxon>
        <taxon>Pucciniales</taxon>
        <taxon>Phakopsoraceae</taxon>
        <taxon>Phakopsora</taxon>
    </lineage>
</organism>
<feature type="region of interest" description="Disordered" evidence="1">
    <location>
        <begin position="391"/>
        <end position="413"/>
    </location>
</feature>
<name>A0AAV0BH03_PHAPC</name>
<gene>
    <name evidence="2" type="ORF">PPACK8108_LOCUS21140</name>
</gene>
<feature type="compositionally biased region" description="Basic residues" evidence="1">
    <location>
        <begin position="392"/>
        <end position="402"/>
    </location>
</feature>
<feature type="region of interest" description="Disordered" evidence="1">
    <location>
        <begin position="269"/>
        <end position="323"/>
    </location>
</feature>
<evidence type="ECO:0000313" key="3">
    <source>
        <dbReference type="Proteomes" id="UP001153365"/>
    </source>
</evidence>
<evidence type="ECO:0000256" key="1">
    <source>
        <dbReference type="SAM" id="MobiDB-lite"/>
    </source>
</evidence>
<dbReference type="Proteomes" id="UP001153365">
    <property type="component" value="Unassembled WGS sequence"/>
</dbReference>
<proteinExistence type="predicted"/>
<evidence type="ECO:0000313" key="2">
    <source>
        <dbReference type="EMBL" id="CAH7686489.1"/>
    </source>
</evidence>
<dbReference type="EMBL" id="CALTRL010005795">
    <property type="protein sequence ID" value="CAH7686489.1"/>
    <property type="molecule type" value="Genomic_DNA"/>
</dbReference>
<protein>
    <submittedName>
        <fullName evidence="2">Uncharacterized protein</fullName>
    </submittedName>
</protein>
<accession>A0AAV0BH03</accession>
<comment type="caution">
    <text evidence="2">The sequence shown here is derived from an EMBL/GenBank/DDBJ whole genome shotgun (WGS) entry which is preliminary data.</text>
</comment>
<reference evidence="2" key="1">
    <citation type="submission" date="2022-06" db="EMBL/GenBank/DDBJ databases">
        <authorList>
            <consortium name="SYNGENTA / RWTH Aachen University"/>
        </authorList>
    </citation>
    <scope>NUCLEOTIDE SEQUENCE</scope>
</reference>
<sequence length="427" mass="47921">MLSQLSTAISQEVKDLKNIAETRSELSRKLAAREIELLAKVNAIERLRKEEEELHQQRLGRIGSTPPLVQLEDPQLLSPTLDSMHSPSVLVPIGKSKELPDHAIVVLRGLWARLGYQGSAFVDMQLEINKELDHADFARFEREMLCNEIISLRQELDVTCKERNEQTRRADTAQINLAQVIEAEERTFKTLLTEREVAKRALERAEKGVQKVVIAKEKEAVRAEAMSEELHRLEKERVAALLFAKTAEEQAAVANMTAKAAAAVAVSAVQSPRSGGSITPRTPVCSDRGIPSPKINDSTNNNQSLHSNRSYPHNSTASTTSHLGISTSRLSKNNLSDAWSVTDEAILQSKIREKNLEEEEARLASEATKIAKDRIKLKMDQDRLLNLNCEQKHHHHHHHHPRSPSPYETHNPQKSVVWNNPLAFSLD</sequence>
<dbReference type="AlphaFoldDB" id="A0AAV0BH03"/>
<feature type="compositionally biased region" description="Polar residues" evidence="1">
    <location>
        <begin position="270"/>
        <end position="280"/>
    </location>
</feature>